<dbReference type="STRING" id="455193.SAMN05421805_115156"/>
<organism evidence="4 5">
    <name type="scientific">Saccharopolyspora antimicrobica</name>
    <dbReference type="NCBI Taxonomy" id="455193"/>
    <lineage>
        <taxon>Bacteria</taxon>
        <taxon>Bacillati</taxon>
        <taxon>Actinomycetota</taxon>
        <taxon>Actinomycetes</taxon>
        <taxon>Pseudonocardiales</taxon>
        <taxon>Pseudonocardiaceae</taxon>
        <taxon>Saccharopolyspora</taxon>
    </lineage>
</organism>
<dbReference type="InterPro" id="IPR000772">
    <property type="entry name" value="Ricin_B_lectin"/>
</dbReference>
<dbReference type="EMBL" id="FOUP01000015">
    <property type="protein sequence ID" value="SFO48239.1"/>
    <property type="molecule type" value="Genomic_DNA"/>
</dbReference>
<protein>
    <submittedName>
        <fullName evidence="3">Ricin-type beta-trefoil lectin protein</fullName>
    </submittedName>
</protein>
<sequence length="168" mass="18482">MRARWMLGALGAMATLAMAPAMPASAQAEWGYSTEITNVANGAHWVQSSGPAVESTKQPLHMLGARAQWNVERQEDGTVTIRNMASNQCAESLLEPNAAVFTAPCNKWDEAQRWSLSHRWDGFVITPASTPHLAVVASTDEYRSTQLFLGVRPYDSQDTPNAVFRLNY</sequence>
<dbReference type="Proteomes" id="UP000270697">
    <property type="component" value="Unassembled WGS sequence"/>
</dbReference>
<feature type="chain" id="PRO_5011521822" evidence="1">
    <location>
        <begin position="27"/>
        <end position="168"/>
    </location>
</feature>
<dbReference type="Gene3D" id="2.80.10.50">
    <property type="match status" value="1"/>
</dbReference>
<evidence type="ECO:0000313" key="4">
    <source>
        <dbReference type="EMBL" id="SFO48239.1"/>
    </source>
</evidence>
<gene>
    <name evidence="3" type="ORF">ATL45_3606</name>
    <name evidence="4" type="ORF">SAMN05421805_115156</name>
</gene>
<dbReference type="SUPFAM" id="SSF50370">
    <property type="entry name" value="Ricin B-like lectins"/>
    <property type="match status" value="1"/>
</dbReference>
<dbReference type="Proteomes" id="UP000199398">
    <property type="component" value="Unassembled WGS sequence"/>
</dbReference>
<evidence type="ECO:0000313" key="6">
    <source>
        <dbReference type="Proteomes" id="UP000270697"/>
    </source>
</evidence>
<feature type="signal peptide" evidence="1">
    <location>
        <begin position="1"/>
        <end position="26"/>
    </location>
</feature>
<keyword evidence="1" id="KW-0732">Signal</keyword>
<name>A0A1I5HJC4_9PSEU</name>
<evidence type="ECO:0000313" key="5">
    <source>
        <dbReference type="Proteomes" id="UP000199398"/>
    </source>
</evidence>
<keyword evidence="6" id="KW-1185">Reference proteome</keyword>
<proteinExistence type="predicted"/>
<dbReference type="EMBL" id="RBXX01000002">
    <property type="protein sequence ID" value="RKT85267.1"/>
    <property type="molecule type" value="Genomic_DNA"/>
</dbReference>
<evidence type="ECO:0000313" key="3">
    <source>
        <dbReference type="EMBL" id="RKT85267.1"/>
    </source>
</evidence>
<reference evidence="4 5" key="1">
    <citation type="submission" date="2016-10" db="EMBL/GenBank/DDBJ databases">
        <authorList>
            <person name="de Groot N.N."/>
        </authorList>
    </citation>
    <scope>NUCLEOTIDE SEQUENCE [LARGE SCALE GENOMIC DNA]</scope>
    <source>
        <strain evidence="4 5">CPCC 201259</strain>
    </source>
</reference>
<reference evidence="3 6" key="2">
    <citation type="submission" date="2018-10" db="EMBL/GenBank/DDBJ databases">
        <title>Sequencing the genomes of 1000 actinobacteria strains.</title>
        <authorList>
            <person name="Klenk H.-P."/>
        </authorList>
    </citation>
    <scope>NUCLEOTIDE SEQUENCE [LARGE SCALE GENOMIC DNA]</scope>
    <source>
        <strain evidence="3 6">DSM 45119</strain>
    </source>
</reference>
<evidence type="ECO:0000259" key="2">
    <source>
        <dbReference type="Pfam" id="PF14200"/>
    </source>
</evidence>
<evidence type="ECO:0000256" key="1">
    <source>
        <dbReference type="SAM" id="SignalP"/>
    </source>
</evidence>
<feature type="domain" description="Ricin B lectin" evidence="2">
    <location>
        <begin position="67"/>
        <end position="138"/>
    </location>
</feature>
<dbReference type="InterPro" id="IPR035992">
    <property type="entry name" value="Ricin_B-like_lectins"/>
</dbReference>
<accession>A0A1I5HJC4</accession>
<dbReference type="AlphaFoldDB" id="A0A1I5HJC4"/>
<dbReference type="Pfam" id="PF14200">
    <property type="entry name" value="RicinB_lectin_2"/>
    <property type="match status" value="1"/>
</dbReference>